<sequence>MTRSLASPFSLVATKHCLGISGAINKKAPETIAGGATAAETQFDYAALTDEDPVRQHAAVFRGHAAFDCLEHVGPDAPIIDEQLGAELDPHSSYLAPVFIGGAFVGILEPPQRLTS</sequence>
<reference evidence="1 2" key="1">
    <citation type="submission" date="2022-12" db="EMBL/GenBank/DDBJ databases">
        <authorList>
            <person name="Muema E."/>
        </authorList>
    </citation>
    <scope>NUCLEOTIDE SEQUENCE [LARGE SCALE GENOMIC DNA]</scope>
    <source>
        <strain evidence="2">1330</strain>
    </source>
</reference>
<proteinExistence type="predicted"/>
<evidence type="ECO:0000313" key="1">
    <source>
        <dbReference type="EMBL" id="MEI9406872.1"/>
    </source>
</evidence>
<dbReference type="Proteomes" id="UP001366503">
    <property type="component" value="Unassembled WGS sequence"/>
</dbReference>
<evidence type="ECO:0000313" key="2">
    <source>
        <dbReference type="Proteomes" id="UP001366503"/>
    </source>
</evidence>
<protein>
    <recommendedName>
        <fullName evidence="3">GAF domain-containing protein</fullName>
    </recommendedName>
</protein>
<accession>A0ABU8KME0</accession>
<name>A0ABU8KME0_9HYPH</name>
<dbReference type="RefSeq" id="WP_337097489.1">
    <property type="nucleotide sequence ID" value="NZ_JAPYKO010000050.1"/>
</dbReference>
<organism evidence="1 2">
    <name type="scientific">Mesorhizobium argentiipisi</name>
    <dbReference type="NCBI Taxonomy" id="3015175"/>
    <lineage>
        <taxon>Bacteria</taxon>
        <taxon>Pseudomonadati</taxon>
        <taxon>Pseudomonadota</taxon>
        <taxon>Alphaproteobacteria</taxon>
        <taxon>Hyphomicrobiales</taxon>
        <taxon>Phyllobacteriaceae</taxon>
        <taxon>Mesorhizobium</taxon>
    </lineage>
</organism>
<evidence type="ECO:0008006" key="3">
    <source>
        <dbReference type="Google" id="ProtNLM"/>
    </source>
</evidence>
<gene>
    <name evidence="1" type="ORF">O7A05_32675</name>
</gene>
<comment type="caution">
    <text evidence="1">The sequence shown here is derived from an EMBL/GenBank/DDBJ whole genome shotgun (WGS) entry which is preliminary data.</text>
</comment>
<keyword evidence="2" id="KW-1185">Reference proteome</keyword>
<dbReference type="EMBL" id="JAPYKO010000050">
    <property type="protein sequence ID" value="MEI9406872.1"/>
    <property type="molecule type" value="Genomic_DNA"/>
</dbReference>